<reference evidence="12" key="1">
    <citation type="submission" date="2023-10" db="EMBL/GenBank/DDBJ databases">
        <title>Genome assembly of Pristionchus species.</title>
        <authorList>
            <person name="Yoshida K."/>
            <person name="Sommer R.J."/>
        </authorList>
    </citation>
    <scope>NUCLEOTIDE SEQUENCE</scope>
    <source>
        <strain evidence="12">RS5133</strain>
    </source>
</reference>
<dbReference type="GO" id="GO:0000978">
    <property type="term" value="F:RNA polymerase II cis-regulatory region sequence-specific DNA binding"/>
    <property type="evidence" value="ECO:0007669"/>
    <property type="project" value="TreeGrafter"/>
</dbReference>
<dbReference type="GO" id="GO:0045944">
    <property type="term" value="P:positive regulation of transcription by RNA polymerase II"/>
    <property type="evidence" value="ECO:0007669"/>
    <property type="project" value="TreeGrafter"/>
</dbReference>
<feature type="domain" description="GATA-type" evidence="11">
    <location>
        <begin position="289"/>
        <end position="343"/>
    </location>
</feature>
<keyword evidence="6" id="KW-0238">DNA-binding</keyword>
<dbReference type="FunFam" id="3.30.50.10:FF:000032">
    <property type="entry name" value="Transcription factor GATA-3"/>
    <property type="match status" value="1"/>
</dbReference>
<keyword evidence="8" id="KW-0539">Nucleus</keyword>
<keyword evidence="2" id="KW-0479">Metal-binding</keyword>
<feature type="region of interest" description="Disordered" evidence="10">
    <location>
        <begin position="466"/>
        <end position="487"/>
    </location>
</feature>
<dbReference type="PROSITE" id="PS50114">
    <property type="entry name" value="GATA_ZN_FINGER_2"/>
    <property type="match status" value="1"/>
</dbReference>
<dbReference type="Proteomes" id="UP001432322">
    <property type="component" value="Unassembled WGS sequence"/>
</dbReference>
<dbReference type="Pfam" id="PF00320">
    <property type="entry name" value="GATA"/>
    <property type="match status" value="1"/>
</dbReference>
<evidence type="ECO:0000256" key="10">
    <source>
        <dbReference type="SAM" id="MobiDB-lite"/>
    </source>
</evidence>
<keyword evidence="5" id="KW-0805">Transcription regulation</keyword>
<proteinExistence type="predicted"/>
<dbReference type="GO" id="GO:0005634">
    <property type="term" value="C:nucleus"/>
    <property type="evidence" value="ECO:0007669"/>
    <property type="project" value="UniProtKB-SubCell"/>
</dbReference>
<dbReference type="GO" id="GO:0045165">
    <property type="term" value="P:cell fate commitment"/>
    <property type="evidence" value="ECO:0007669"/>
    <property type="project" value="TreeGrafter"/>
</dbReference>
<gene>
    <name evidence="12" type="ORF">PFISCL1PPCAC_24769</name>
</gene>
<dbReference type="GO" id="GO:0000122">
    <property type="term" value="P:negative regulation of transcription by RNA polymerase II"/>
    <property type="evidence" value="ECO:0007669"/>
    <property type="project" value="TreeGrafter"/>
</dbReference>
<evidence type="ECO:0000256" key="8">
    <source>
        <dbReference type="ARBA" id="ARBA00023242"/>
    </source>
</evidence>
<dbReference type="PRINTS" id="PR00619">
    <property type="entry name" value="GATAZNFINGER"/>
</dbReference>
<keyword evidence="4" id="KW-0862">Zinc</keyword>
<dbReference type="SMART" id="SM00401">
    <property type="entry name" value="ZnF_GATA"/>
    <property type="match status" value="1"/>
</dbReference>
<evidence type="ECO:0000259" key="11">
    <source>
        <dbReference type="PROSITE" id="PS50114"/>
    </source>
</evidence>
<organism evidence="12 13">
    <name type="scientific">Pristionchus fissidentatus</name>
    <dbReference type="NCBI Taxonomy" id="1538716"/>
    <lineage>
        <taxon>Eukaryota</taxon>
        <taxon>Metazoa</taxon>
        <taxon>Ecdysozoa</taxon>
        <taxon>Nematoda</taxon>
        <taxon>Chromadorea</taxon>
        <taxon>Rhabditida</taxon>
        <taxon>Rhabditina</taxon>
        <taxon>Diplogasteromorpha</taxon>
        <taxon>Diplogasteroidea</taxon>
        <taxon>Neodiplogasteridae</taxon>
        <taxon>Pristionchus</taxon>
    </lineage>
</organism>
<feature type="non-terminal residue" evidence="12">
    <location>
        <position position="1"/>
    </location>
</feature>
<dbReference type="InterPro" id="IPR000679">
    <property type="entry name" value="Znf_GATA"/>
</dbReference>
<evidence type="ECO:0000313" key="13">
    <source>
        <dbReference type="Proteomes" id="UP001432322"/>
    </source>
</evidence>
<protein>
    <recommendedName>
        <fullName evidence="11">GATA-type domain-containing protein</fullName>
    </recommendedName>
</protein>
<dbReference type="GO" id="GO:0000981">
    <property type="term" value="F:DNA-binding transcription factor activity, RNA polymerase II-specific"/>
    <property type="evidence" value="ECO:0007669"/>
    <property type="project" value="TreeGrafter"/>
</dbReference>
<dbReference type="PROSITE" id="PS00344">
    <property type="entry name" value="GATA_ZN_FINGER_1"/>
    <property type="match status" value="1"/>
</dbReference>
<keyword evidence="7" id="KW-0804">Transcription</keyword>
<keyword evidence="3 9" id="KW-0863">Zinc-finger</keyword>
<accession>A0AAV5WN94</accession>
<dbReference type="GO" id="GO:0008270">
    <property type="term" value="F:zinc ion binding"/>
    <property type="evidence" value="ECO:0007669"/>
    <property type="project" value="UniProtKB-KW"/>
</dbReference>
<comment type="caution">
    <text evidence="12">The sequence shown here is derived from an EMBL/GenBank/DDBJ whole genome shotgun (WGS) entry which is preliminary data.</text>
</comment>
<dbReference type="InterPro" id="IPR039355">
    <property type="entry name" value="Transcription_factor_GATA"/>
</dbReference>
<feature type="compositionally biased region" description="Low complexity" evidence="10">
    <location>
        <begin position="220"/>
        <end position="259"/>
    </location>
</feature>
<evidence type="ECO:0000313" key="12">
    <source>
        <dbReference type="EMBL" id="GMT33472.1"/>
    </source>
</evidence>
<dbReference type="CDD" id="cd00202">
    <property type="entry name" value="ZnF_GATA"/>
    <property type="match status" value="1"/>
</dbReference>
<dbReference type="Gene3D" id="3.30.50.10">
    <property type="entry name" value="Erythroid Transcription Factor GATA-1, subunit A"/>
    <property type="match status" value="1"/>
</dbReference>
<evidence type="ECO:0000256" key="7">
    <source>
        <dbReference type="ARBA" id="ARBA00023163"/>
    </source>
</evidence>
<sequence length="487" mass="52644">QMDTVAVPSDAAGLSAQDPREYELNWNSANGNMNGSGSLHDSVETMKEPKELGSLLGNIKQEDPSDDKSSIERQSVIENSEKGSEATTLSVLNPVTNTASGLEYDMSLFSHYTTPNPAAYAASAYNYNYLNNFQPTLFQQPFQSTFTRTDFEPRLTAAYSYESAYPSYPSYFNTISQETAQPQQSSSECLRCGTVMSEALRLSNSTLCTDCIANTNTSSTTMEETTMGQNIQPSFPSDSSSLSASLPSKSTISSTPTRSVAPQVKKTPTTSAVHHAAAASIASIATGQRRQGLICSNCNGTNTTLWRRNAEGDPVCNACGLYFKLHNVHRPATMKKEGILQTRKRKPKGGESSHSSSKKKSVPNPPSTTPSSSSSDLTRSYANTSRRAFENLMLDTSSILDNAQTYNGIGNYALPSLDASYNLAIPFRADSHSWNSTMVLEPSHASAFHAAVPSAYALPKTESSSRLVRSEEEEAMAAARSVEDDDK</sequence>
<feature type="region of interest" description="Disordered" evidence="10">
    <location>
        <begin position="220"/>
        <end position="272"/>
    </location>
</feature>
<feature type="region of interest" description="Disordered" evidence="10">
    <location>
        <begin position="334"/>
        <end position="381"/>
    </location>
</feature>
<evidence type="ECO:0000256" key="4">
    <source>
        <dbReference type="ARBA" id="ARBA00022833"/>
    </source>
</evidence>
<dbReference type="PANTHER" id="PTHR10071:SF281">
    <property type="entry name" value="BOX A-BINDING FACTOR-RELATED"/>
    <property type="match status" value="1"/>
</dbReference>
<dbReference type="EMBL" id="BTSY01000006">
    <property type="protein sequence ID" value="GMT33472.1"/>
    <property type="molecule type" value="Genomic_DNA"/>
</dbReference>
<name>A0AAV5WN94_9BILA</name>
<keyword evidence="13" id="KW-1185">Reference proteome</keyword>
<dbReference type="AlphaFoldDB" id="A0AAV5WN94"/>
<dbReference type="InterPro" id="IPR013088">
    <property type="entry name" value="Znf_NHR/GATA"/>
</dbReference>
<evidence type="ECO:0000256" key="6">
    <source>
        <dbReference type="ARBA" id="ARBA00023125"/>
    </source>
</evidence>
<evidence type="ECO:0000256" key="3">
    <source>
        <dbReference type="ARBA" id="ARBA00022771"/>
    </source>
</evidence>
<dbReference type="PANTHER" id="PTHR10071">
    <property type="entry name" value="TRANSCRIPTION FACTOR GATA FAMILY MEMBER"/>
    <property type="match status" value="1"/>
</dbReference>
<evidence type="ECO:0000256" key="1">
    <source>
        <dbReference type="ARBA" id="ARBA00004123"/>
    </source>
</evidence>
<dbReference type="GO" id="GO:0009888">
    <property type="term" value="P:tissue development"/>
    <property type="evidence" value="ECO:0007669"/>
    <property type="project" value="UniProtKB-ARBA"/>
</dbReference>
<evidence type="ECO:0000256" key="2">
    <source>
        <dbReference type="ARBA" id="ARBA00022723"/>
    </source>
</evidence>
<evidence type="ECO:0000256" key="5">
    <source>
        <dbReference type="ARBA" id="ARBA00023015"/>
    </source>
</evidence>
<evidence type="ECO:0000256" key="9">
    <source>
        <dbReference type="PROSITE-ProRule" id="PRU00094"/>
    </source>
</evidence>
<comment type="subcellular location">
    <subcellularLocation>
        <location evidence="1">Nucleus</location>
    </subcellularLocation>
</comment>
<dbReference type="SUPFAM" id="SSF57716">
    <property type="entry name" value="Glucocorticoid receptor-like (DNA-binding domain)"/>
    <property type="match status" value="1"/>
</dbReference>